<dbReference type="EMBL" id="JAMQAW010000010">
    <property type="protein sequence ID" value="MCM2389237.1"/>
    <property type="molecule type" value="Genomic_DNA"/>
</dbReference>
<proteinExistence type="predicted"/>
<dbReference type="Proteomes" id="UP001431429">
    <property type="component" value="Unassembled WGS sequence"/>
</dbReference>
<evidence type="ECO:0000313" key="2">
    <source>
        <dbReference type="EMBL" id="MCM2389237.1"/>
    </source>
</evidence>
<reference evidence="2" key="1">
    <citation type="submission" date="2022-06" db="EMBL/GenBank/DDBJ databases">
        <title>Genome public.</title>
        <authorList>
            <person name="Sun Q."/>
        </authorList>
    </citation>
    <scope>NUCLEOTIDE SEQUENCE</scope>
    <source>
        <strain evidence="2">CWNU-1</strain>
    </source>
</reference>
<dbReference type="Pfam" id="PF12770">
    <property type="entry name" value="CHAT"/>
    <property type="match status" value="1"/>
</dbReference>
<feature type="domain" description="CHAT" evidence="1">
    <location>
        <begin position="245"/>
        <end position="388"/>
    </location>
</feature>
<dbReference type="RefSeq" id="WP_250919573.1">
    <property type="nucleotide sequence ID" value="NZ_JAMQAW010000010.1"/>
</dbReference>
<name>A0ABT0ULT2_9ACTN</name>
<dbReference type="InterPro" id="IPR024983">
    <property type="entry name" value="CHAT_dom"/>
</dbReference>
<evidence type="ECO:0000313" key="3">
    <source>
        <dbReference type="Proteomes" id="UP001431429"/>
    </source>
</evidence>
<protein>
    <submittedName>
        <fullName evidence="2">CHAT domain-containing protein</fullName>
    </submittedName>
</protein>
<keyword evidence="3" id="KW-1185">Reference proteome</keyword>
<accession>A0ABT0ULT2</accession>
<sequence>MVRELPVRIIEDPSRGFTLLPRRQVVAPDLVITCDLLGDDRIQLRMYGAAVPLIGSEHRVVVQRKPAEIRAVAARLRHLWKRELIDLQPLDERGRPIRGRAEFPYACQLDFTKEPQGELFAALDELANQGSYLLFELLLGGGDSKALGTFREILLSILRGERPLRIRIDSDLFLPWGMLALPRGLPQGEGVAGLFSRFLGYRHQIEHTSGHYPGARGAFSPAPPPVPVVSLNHDRTIDPGGRTRAGDVAAALAKNTSFTERTTRAELLRALDEGSLNEQLMYFWCHGSFRTDEGQTPCLVVRLTDGGEIDAYTVQGRPLTDEHEPFQPLVLLNACYAGLPSGADLAYLGRALIERGARGVIGPQIEMPQLFAAEYALAFVTRYLEGRETAGEIAHSLARHFADEYRNPLGFAYGLHGGMDERLERG</sequence>
<comment type="caution">
    <text evidence="2">The sequence shown here is derived from an EMBL/GenBank/DDBJ whole genome shotgun (WGS) entry which is preliminary data.</text>
</comment>
<gene>
    <name evidence="2" type="ORF">NBG84_13180</name>
</gene>
<evidence type="ECO:0000259" key="1">
    <source>
        <dbReference type="Pfam" id="PF12770"/>
    </source>
</evidence>
<organism evidence="2 3">
    <name type="scientific">Streptomyces albipurpureus</name>
    <dbReference type="NCBI Taxonomy" id="2897419"/>
    <lineage>
        <taxon>Bacteria</taxon>
        <taxon>Bacillati</taxon>
        <taxon>Actinomycetota</taxon>
        <taxon>Actinomycetes</taxon>
        <taxon>Kitasatosporales</taxon>
        <taxon>Streptomycetaceae</taxon>
        <taxon>Streptomyces</taxon>
    </lineage>
</organism>